<reference evidence="9" key="1">
    <citation type="submission" date="2023-07" db="EMBL/GenBank/DDBJ databases">
        <title>Chromosome-level genome assembly of Artemia franciscana.</title>
        <authorList>
            <person name="Jo E."/>
        </authorList>
    </citation>
    <scope>NUCLEOTIDE SEQUENCE</scope>
    <source>
        <tissue evidence="9">Whole body</tissue>
    </source>
</reference>
<evidence type="ECO:0000256" key="1">
    <source>
        <dbReference type="ARBA" id="ARBA00006572"/>
    </source>
</evidence>
<feature type="domain" description="Exocyst complex component Sec10 N-terminal" evidence="8">
    <location>
        <begin position="79"/>
        <end position="184"/>
    </location>
</feature>
<organism evidence="9 10">
    <name type="scientific">Artemia franciscana</name>
    <name type="common">Brine shrimp</name>
    <name type="synonym">Artemia sanfranciscana</name>
    <dbReference type="NCBI Taxonomy" id="6661"/>
    <lineage>
        <taxon>Eukaryota</taxon>
        <taxon>Metazoa</taxon>
        <taxon>Ecdysozoa</taxon>
        <taxon>Arthropoda</taxon>
        <taxon>Crustacea</taxon>
        <taxon>Branchiopoda</taxon>
        <taxon>Anostraca</taxon>
        <taxon>Artemiidae</taxon>
        <taxon>Artemia</taxon>
    </lineage>
</organism>
<feature type="domain" description="Exocyst complex component Sec10-like alpha-helical bundle" evidence="7">
    <location>
        <begin position="196"/>
        <end position="750"/>
    </location>
</feature>
<gene>
    <name evidence="9" type="ORF">QYM36_016767</name>
</gene>
<keyword evidence="3" id="KW-0813">Transport</keyword>
<keyword evidence="4" id="KW-0268">Exocytosis</keyword>
<accession>A0AA88H906</accession>
<dbReference type="Pfam" id="PF07393">
    <property type="entry name" value="Sec10_HB"/>
    <property type="match status" value="1"/>
</dbReference>
<keyword evidence="5" id="KW-0175">Coiled coil</keyword>
<evidence type="ECO:0000259" key="8">
    <source>
        <dbReference type="Pfam" id="PF20667"/>
    </source>
</evidence>
<dbReference type="EMBL" id="JAVRJZ010000021">
    <property type="protein sequence ID" value="KAK2704478.1"/>
    <property type="molecule type" value="Genomic_DNA"/>
</dbReference>
<dbReference type="PANTHER" id="PTHR12100:SF0">
    <property type="entry name" value="EXOCYST COMPLEX COMPONENT 5"/>
    <property type="match status" value="1"/>
</dbReference>
<dbReference type="Proteomes" id="UP001187531">
    <property type="component" value="Unassembled WGS sequence"/>
</dbReference>
<evidence type="ECO:0000256" key="2">
    <source>
        <dbReference type="ARBA" id="ARBA00017524"/>
    </source>
</evidence>
<dbReference type="GO" id="GO:0006887">
    <property type="term" value="P:exocytosis"/>
    <property type="evidence" value="ECO:0007669"/>
    <property type="project" value="UniProtKB-KW"/>
</dbReference>
<name>A0AA88H906_ARTSF</name>
<evidence type="ECO:0000313" key="10">
    <source>
        <dbReference type="Proteomes" id="UP001187531"/>
    </source>
</evidence>
<dbReference type="PANTHER" id="PTHR12100">
    <property type="entry name" value="SEC10"/>
    <property type="match status" value="1"/>
</dbReference>
<comment type="similarity">
    <text evidence="1">Belongs to the SEC10 family.</text>
</comment>
<comment type="caution">
    <text evidence="9">The sequence shown here is derived from an EMBL/GenBank/DDBJ whole genome shotgun (WGS) entry which is preliminary data.</text>
</comment>
<dbReference type="GO" id="GO:0006893">
    <property type="term" value="P:Golgi to plasma membrane transport"/>
    <property type="evidence" value="ECO:0007669"/>
    <property type="project" value="TreeGrafter"/>
</dbReference>
<dbReference type="InterPro" id="IPR009976">
    <property type="entry name" value="Sec10-like"/>
</dbReference>
<evidence type="ECO:0000259" key="7">
    <source>
        <dbReference type="Pfam" id="PF07393"/>
    </source>
</evidence>
<dbReference type="AlphaFoldDB" id="A0AA88H906"/>
<evidence type="ECO:0000256" key="4">
    <source>
        <dbReference type="ARBA" id="ARBA00022483"/>
    </source>
</evidence>
<keyword evidence="10" id="KW-1185">Reference proteome</keyword>
<sequence length="751" mass="85737">MPYMKNIMVAATFLDFQVNIFFLLFKPRDGLRLLTCVYKMELQTLYKELSQEQFNCDAYVESLARKANTANPKSPLDSIASAFKDVSSDLKVLDMHLKKKERLIEEACRKVEGEHWEMVALLLEKNEKASEILSNLTKRFTNISSGVTFLGYGLAKADEPRSRLVEKQELIKYFAEFLSGGQPLSDVISNKTKQFEAAKAIQQLSLIAEELPKNEYGNVRKNIMKTYNDIERILIGEFVSALETGNISRMKEVANVLSPFRGYSDCVSAYIEHSQRGAFVGRDIFFDVKSLSEKNAVTIREIFHNPEHVMARFILNLYTDRLLKYIEDRLSDRSDPERYLATLFEMHTRVTNLSDELSRLELVSDSSYLATLRGKIFQSYLETYPRIEEEYLQTKFRLILDKFYSSKGHEKRQFSGISTISELKREVQAAITAKTNIQFSSSDLSSRGEILLSEEAVVIILQESKQALKRCHVLSYPNKRIEAIASHSELLLEAILSNHLNYALDIGIQSIPLSEFPKGAQPPQITFYDTVHLGTNIVHLLGKHLADVVLPMIRGSAYEEQVMDRKEAIVTSLEGKFQMGLDRSISAIIGWIRSTLQNEQRKADFKPENDDQLAMPTPVCLKVSRFMEREIGKIKTSLDGRNLEAVLTEVGIRFHRTIYDHLQQFQFNSAGAVNAMLDVSEYRKVIDSWKMPSVLAYFDALYALCNLLVVRPDNLRQVRSGELLAALDNSIILSFVQLRTDFKTSKLFQNL</sequence>
<dbReference type="InterPro" id="IPR048625">
    <property type="entry name" value="Sec10_N"/>
</dbReference>
<dbReference type="Pfam" id="PF20667">
    <property type="entry name" value="Sec10_N"/>
    <property type="match status" value="1"/>
</dbReference>
<evidence type="ECO:0000313" key="9">
    <source>
        <dbReference type="EMBL" id="KAK2704478.1"/>
    </source>
</evidence>
<evidence type="ECO:0000256" key="6">
    <source>
        <dbReference type="ARBA" id="ARBA00031471"/>
    </source>
</evidence>
<dbReference type="InterPro" id="IPR048627">
    <property type="entry name" value="Sec10_HB"/>
</dbReference>
<protein>
    <recommendedName>
        <fullName evidence="2">Exocyst complex component 5</fullName>
    </recommendedName>
    <alternativeName>
        <fullName evidence="6">Exocyst complex component Sec10</fullName>
    </alternativeName>
</protein>
<dbReference type="GO" id="GO:0000145">
    <property type="term" value="C:exocyst"/>
    <property type="evidence" value="ECO:0007669"/>
    <property type="project" value="TreeGrafter"/>
</dbReference>
<evidence type="ECO:0000256" key="5">
    <source>
        <dbReference type="ARBA" id="ARBA00023054"/>
    </source>
</evidence>
<proteinExistence type="inferred from homology"/>
<evidence type="ECO:0000256" key="3">
    <source>
        <dbReference type="ARBA" id="ARBA00022448"/>
    </source>
</evidence>